<dbReference type="AlphaFoldDB" id="A0A840IEI3"/>
<name>A0A840IEI3_9ACTN</name>
<sequence length="278" mass="29638">MQFEFPWALGPADGRYVVRAPGASDASHVIVVATLGAPERRWLRGRRGRGEVAPEPDPTPVATSRVTIIDARPADAAEAERWLAAADQETARDGLGDLGRLVRAHRIAAADPGVPLPHLGQALVARVGVGAGEQVADGRWSEARELPLPGSERRPRRSVALRPQERLAALLGGRSRPLACEELALRARHDLDHGQLREAALELRSAFDAALHELPATPQGARLSERLEQLRELAGEVDGLGDAAIAGVLGPDAGETLERALGRLEAALRARTLIETEG</sequence>
<protein>
    <submittedName>
        <fullName evidence="1">Uncharacterized protein</fullName>
    </submittedName>
</protein>
<dbReference type="EMBL" id="JACHNU010000002">
    <property type="protein sequence ID" value="MBB4662641.1"/>
    <property type="molecule type" value="Genomic_DNA"/>
</dbReference>
<dbReference type="Proteomes" id="UP000585272">
    <property type="component" value="Unassembled WGS sequence"/>
</dbReference>
<keyword evidence="2" id="KW-1185">Reference proteome</keyword>
<evidence type="ECO:0000313" key="2">
    <source>
        <dbReference type="Proteomes" id="UP000585272"/>
    </source>
</evidence>
<accession>A0A840IEI3</accession>
<reference evidence="1 2" key="1">
    <citation type="submission" date="2020-08" db="EMBL/GenBank/DDBJ databases">
        <title>Genomic Encyclopedia of Archaeal and Bacterial Type Strains, Phase II (KMG-II): from individual species to whole genera.</title>
        <authorList>
            <person name="Goeker M."/>
        </authorList>
    </citation>
    <scope>NUCLEOTIDE SEQUENCE [LARGE SCALE GENOMIC DNA]</scope>
    <source>
        <strain evidence="1 2">DSM 23288</strain>
    </source>
</reference>
<dbReference type="RefSeq" id="WP_183341973.1">
    <property type="nucleotide sequence ID" value="NZ_JACHNU010000002.1"/>
</dbReference>
<organism evidence="1 2">
    <name type="scientific">Conexibacter arvalis</name>
    <dbReference type="NCBI Taxonomy" id="912552"/>
    <lineage>
        <taxon>Bacteria</taxon>
        <taxon>Bacillati</taxon>
        <taxon>Actinomycetota</taxon>
        <taxon>Thermoleophilia</taxon>
        <taxon>Solirubrobacterales</taxon>
        <taxon>Conexibacteraceae</taxon>
        <taxon>Conexibacter</taxon>
    </lineage>
</organism>
<gene>
    <name evidence="1" type="ORF">BDZ31_002227</name>
</gene>
<comment type="caution">
    <text evidence="1">The sequence shown here is derived from an EMBL/GenBank/DDBJ whole genome shotgun (WGS) entry which is preliminary data.</text>
</comment>
<evidence type="ECO:0000313" key="1">
    <source>
        <dbReference type="EMBL" id="MBB4662641.1"/>
    </source>
</evidence>
<proteinExistence type="predicted"/>